<reference evidence="2" key="1">
    <citation type="submission" date="2020-10" db="EMBL/GenBank/DDBJ databases">
        <authorList>
            <person name="Kikuchi T."/>
        </authorList>
    </citation>
    <scope>NUCLEOTIDE SEQUENCE</scope>
    <source>
        <strain evidence="2">NKZ352</strain>
    </source>
</reference>
<dbReference type="EMBL" id="CAJGYM010000008">
    <property type="protein sequence ID" value="CAD6188177.1"/>
    <property type="molecule type" value="Genomic_DNA"/>
</dbReference>
<protein>
    <submittedName>
        <fullName evidence="2">Uncharacterized protein</fullName>
    </submittedName>
</protein>
<feature type="compositionally biased region" description="Basic and acidic residues" evidence="1">
    <location>
        <begin position="46"/>
        <end position="55"/>
    </location>
</feature>
<feature type="region of interest" description="Disordered" evidence="1">
    <location>
        <begin position="39"/>
        <end position="62"/>
    </location>
</feature>
<proteinExistence type="predicted"/>
<evidence type="ECO:0000313" key="2">
    <source>
        <dbReference type="EMBL" id="CAD6188177.1"/>
    </source>
</evidence>
<dbReference type="OrthoDB" id="5877302at2759"/>
<feature type="region of interest" description="Disordered" evidence="1">
    <location>
        <begin position="1"/>
        <end position="22"/>
    </location>
</feature>
<keyword evidence="3" id="KW-1185">Reference proteome</keyword>
<dbReference type="AlphaFoldDB" id="A0A8S1GXL8"/>
<gene>
    <name evidence="2" type="ORF">CAUJ_LOCUS4096</name>
</gene>
<evidence type="ECO:0000256" key="1">
    <source>
        <dbReference type="SAM" id="MobiDB-lite"/>
    </source>
</evidence>
<name>A0A8S1GXL8_9PELO</name>
<sequence length="138" mass="14572">MAGSKQTWHGTPSGRRWSIDPTAIPSPIALRSLPPSAMETYSMLSSDDRDDHHAEPPLFGTNRNIGASLSSLNDARVQFALTQTPPMGGAGGAGSNVVTSNTQNTLSPGMWGSTCMLSHGFSMSNVELNAVHSFLAEE</sequence>
<dbReference type="Proteomes" id="UP000835052">
    <property type="component" value="Unassembled WGS sequence"/>
</dbReference>
<organism evidence="2 3">
    <name type="scientific">Caenorhabditis auriculariae</name>
    <dbReference type="NCBI Taxonomy" id="2777116"/>
    <lineage>
        <taxon>Eukaryota</taxon>
        <taxon>Metazoa</taxon>
        <taxon>Ecdysozoa</taxon>
        <taxon>Nematoda</taxon>
        <taxon>Chromadorea</taxon>
        <taxon>Rhabditida</taxon>
        <taxon>Rhabditina</taxon>
        <taxon>Rhabditomorpha</taxon>
        <taxon>Rhabditoidea</taxon>
        <taxon>Rhabditidae</taxon>
        <taxon>Peloderinae</taxon>
        <taxon>Caenorhabditis</taxon>
    </lineage>
</organism>
<evidence type="ECO:0000313" key="3">
    <source>
        <dbReference type="Proteomes" id="UP000835052"/>
    </source>
</evidence>
<feature type="compositionally biased region" description="Polar residues" evidence="1">
    <location>
        <begin position="1"/>
        <end position="10"/>
    </location>
</feature>
<comment type="caution">
    <text evidence="2">The sequence shown here is derived from an EMBL/GenBank/DDBJ whole genome shotgun (WGS) entry which is preliminary data.</text>
</comment>
<accession>A0A8S1GXL8</accession>